<reference evidence="2 3" key="1">
    <citation type="submission" date="2020-04" db="EMBL/GenBank/DDBJ databases">
        <title>Chromosome-level genome assembly of a cyprinid fish Onychostoma macrolepis by integration of Nanopore Sequencing, Bionano and Hi-C technology.</title>
        <authorList>
            <person name="Wang D."/>
        </authorList>
    </citation>
    <scope>NUCLEOTIDE SEQUENCE [LARGE SCALE GENOMIC DNA]</scope>
    <source>
        <strain evidence="2">SWU-2019</strain>
        <tissue evidence="2">Muscle</tissue>
    </source>
</reference>
<organism evidence="2 3">
    <name type="scientific">Onychostoma macrolepis</name>
    <dbReference type="NCBI Taxonomy" id="369639"/>
    <lineage>
        <taxon>Eukaryota</taxon>
        <taxon>Metazoa</taxon>
        <taxon>Chordata</taxon>
        <taxon>Craniata</taxon>
        <taxon>Vertebrata</taxon>
        <taxon>Euteleostomi</taxon>
        <taxon>Actinopterygii</taxon>
        <taxon>Neopterygii</taxon>
        <taxon>Teleostei</taxon>
        <taxon>Ostariophysi</taxon>
        <taxon>Cypriniformes</taxon>
        <taxon>Cyprinidae</taxon>
        <taxon>Acrossocheilinae</taxon>
        <taxon>Onychostoma</taxon>
    </lineage>
</organism>
<evidence type="ECO:0000313" key="2">
    <source>
        <dbReference type="EMBL" id="KAF4097688.1"/>
    </source>
</evidence>
<evidence type="ECO:0000256" key="1">
    <source>
        <dbReference type="SAM" id="MobiDB-lite"/>
    </source>
</evidence>
<dbReference type="EMBL" id="JAAMOB010000022">
    <property type="protein sequence ID" value="KAF4097688.1"/>
    <property type="molecule type" value="Genomic_DNA"/>
</dbReference>
<protein>
    <submittedName>
        <fullName evidence="2">Uncharacterized protein</fullName>
    </submittedName>
</protein>
<sequence length="242" mass="27693">MPGGSTKKICPFCQGILFCAQKICLNCKKEQPLKQRLKKKLQRFDEKREEWVVGHKKNHNIASIKDEAIVMLEKLHAIGYKPVLLLGKETKKKENKCEILTPRCTLSTYAQDYLQKIGSFYEYLCEGWNQDSSGNDDHLITLHLTPCDSLENTSSREEGSHQSNSPRTHERALSDYCWCTNHIKAYVGSSAVCETWSAMGTVDLTNKNKKSEGPRHMPLRKKPQKTRTRSSFSSRATRLPSW</sequence>
<feature type="compositionally biased region" description="Low complexity" evidence="1">
    <location>
        <begin position="229"/>
        <end position="242"/>
    </location>
</feature>
<dbReference type="Proteomes" id="UP000579812">
    <property type="component" value="Unassembled WGS sequence"/>
</dbReference>
<gene>
    <name evidence="2" type="ORF">G5714_021696</name>
</gene>
<feature type="region of interest" description="Disordered" evidence="1">
    <location>
        <begin position="205"/>
        <end position="242"/>
    </location>
</feature>
<comment type="caution">
    <text evidence="2">The sequence shown here is derived from an EMBL/GenBank/DDBJ whole genome shotgun (WGS) entry which is preliminary data.</text>
</comment>
<name>A0A7J6BRT2_9TELE</name>
<proteinExistence type="predicted"/>
<dbReference type="AlphaFoldDB" id="A0A7J6BRT2"/>
<keyword evidence="3" id="KW-1185">Reference proteome</keyword>
<evidence type="ECO:0000313" key="3">
    <source>
        <dbReference type="Proteomes" id="UP000579812"/>
    </source>
</evidence>
<feature type="compositionally biased region" description="Basic residues" evidence="1">
    <location>
        <begin position="217"/>
        <end position="228"/>
    </location>
</feature>
<accession>A0A7J6BRT2</accession>